<proteinExistence type="predicted"/>
<protein>
    <submittedName>
        <fullName evidence="1">Uncharacterized protein</fullName>
    </submittedName>
</protein>
<accession>A0AB39CD71</accession>
<reference evidence="1" key="1">
    <citation type="submission" date="2024-07" db="EMBL/GenBank/DDBJ databases">
        <authorList>
            <person name="Bringhurst R.M."/>
            <person name="Homer T.E."/>
        </authorList>
    </citation>
    <scope>NUCLEOTIDE SEQUENCE</scope>
</reference>
<evidence type="ECO:0000313" key="1">
    <source>
        <dbReference type="EMBL" id="XDJ14897.1"/>
    </source>
</evidence>
<sequence length="349" mass="40042">MEIRVGNRNSEMGFRRMALVQRQGHTYVFGADEKEANALRTQIPFKIAFNRETQMWQVNESCSMSIRIGDSICCFVGYFNNRPDTVFFTHEEYAMPPHDKGYTIINDEGFCQLIDITTPDNNVITGHDWDASLEQILSHIFPLDFESVGPKGEIGPSSFEAGIELDVTPAGFNPDHHPSEPEAIEPEFDELPHVLRPNVTDAQMHDAILDMSMVADNSQTAREAMVHEHRAVDMLRTSIDREHEAVAQIHRAYGDDFAGVMIVRELARRYKEMLRVDSSSHIDRSKEPHGKHTSLVHLRWMLDELMGNYEQSLTKKHRWLGFVQALLVVYGYTSVDRERDYTRDIFNGQ</sequence>
<dbReference type="EMBL" id="PQ015378">
    <property type="protein sequence ID" value="XDJ14897.1"/>
    <property type="molecule type" value="Genomic_DNA"/>
</dbReference>
<name>A0AB39CD71_9VIRU</name>
<organism evidence="1">
    <name type="scientific">Pseudomonas phage RVTF4</name>
    <dbReference type="NCBI Taxonomy" id="3236931"/>
    <lineage>
        <taxon>Viruses</taxon>
    </lineage>
</organism>